<evidence type="ECO:0000256" key="9">
    <source>
        <dbReference type="ARBA" id="ARBA00022722"/>
    </source>
</evidence>
<dbReference type="GO" id="GO:0006298">
    <property type="term" value="P:mismatch repair"/>
    <property type="evidence" value="ECO:0007669"/>
    <property type="project" value="TreeGrafter"/>
</dbReference>
<dbReference type="AlphaFoldDB" id="A0A0G1Q9N0"/>
<dbReference type="PATRIC" id="fig|1618994.3.peg.175"/>
<evidence type="ECO:0000259" key="17">
    <source>
        <dbReference type="PROSITE" id="PS51975"/>
    </source>
</evidence>
<evidence type="ECO:0000256" key="3">
    <source>
        <dbReference type="ARBA" id="ARBA00004065"/>
    </source>
</evidence>
<feature type="domain" description="RNase H type-2" evidence="17">
    <location>
        <begin position="19"/>
        <end position="201"/>
    </location>
</feature>
<evidence type="ECO:0000256" key="12">
    <source>
        <dbReference type="ARBA" id="ARBA00022801"/>
    </source>
</evidence>
<keyword evidence="13 14" id="KW-0464">Manganese</keyword>
<dbReference type="PANTHER" id="PTHR10954:SF18">
    <property type="entry name" value="RIBONUCLEASE HII"/>
    <property type="match status" value="1"/>
</dbReference>
<evidence type="ECO:0000256" key="6">
    <source>
        <dbReference type="ARBA" id="ARBA00012180"/>
    </source>
</evidence>
<comment type="cofactor">
    <cofactor evidence="2">
        <name>Mg(2+)</name>
        <dbReference type="ChEBI" id="CHEBI:18420"/>
    </cofactor>
</comment>
<dbReference type="CDD" id="cd07182">
    <property type="entry name" value="RNase_HII_bacteria_HII_like"/>
    <property type="match status" value="1"/>
</dbReference>
<reference evidence="18 19" key="1">
    <citation type="journal article" date="2015" name="Nature">
        <title>rRNA introns, odd ribosomes, and small enigmatic genomes across a large radiation of phyla.</title>
        <authorList>
            <person name="Brown C.T."/>
            <person name="Hug L.A."/>
            <person name="Thomas B.C."/>
            <person name="Sharon I."/>
            <person name="Castelle C.J."/>
            <person name="Singh A."/>
            <person name="Wilkins M.J."/>
            <person name="Williams K.H."/>
            <person name="Banfield J.F."/>
        </authorList>
    </citation>
    <scope>NUCLEOTIDE SEQUENCE [LARGE SCALE GENOMIC DNA]</scope>
</reference>
<dbReference type="EC" id="3.1.26.4" evidence="6 14"/>
<evidence type="ECO:0000256" key="15">
    <source>
        <dbReference type="PROSITE-ProRule" id="PRU01319"/>
    </source>
</evidence>
<sequence>MKTISHYDFESEARERGFICVAGVDEAGCGALAGPVVAGAVVLPLGLELETVQDSKQLTPKAREKAFELIASSALAWATGQASVEEIETINIRQATFLAMCRALEQLKGIDFVLVDAWTIPGINFPQKAIIRGDQIVKSISAASIMAKVTRDHMMEAYHLEFPEYGFKDHKGYGTLFHREAIGRFGPCRIHRKTYKTFCFD</sequence>
<dbReference type="GO" id="GO:0030145">
    <property type="term" value="F:manganese ion binding"/>
    <property type="evidence" value="ECO:0007669"/>
    <property type="project" value="UniProtKB-UniRule"/>
</dbReference>
<dbReference type="SUPFAM" id="SSF53098">
    <property type="entry name" value="Ribonuclease H-like"/>
    <property type="match status" value="1"/>
</dbReference>
<dbReference type="GO" id="GO:0005737">
    <property type="term" value="C:cytoplasm"/>
    <property type="evidence" value="ECO:0007669"/>
    <property type="project" value="UniProtKB-SubCell"/>
</dbReference>
<dbReference type="InterPro" id="IPR036397">
    <property type="entry name" value="RNaseH_sf"/>
</dbReference>
<keyword evidence="10 14" id="KW-0479">Metal-binding</keyword>
<dbReference type="GO" id="GO:0003723">
    <property type="term" value="F:RNA binding"/>
    <property type="evidence" value="ECO:0007669"/>
    <property type="project" value="UniProtKB-UniRule"/>
</dbReference>
<feature type="binding site" evidence="14 15">
    <location>
        <position position="116"/>
    </location>
    <ligand>
        <name>a divalent metal cation</name>
        <dbReference type="ChEBI" id="CHEBI:60240"/>
    </ligand>
</feature>
<dbReference type="NCBIfam" id="NF000595">
    <property type="entry name" value="PRK00015.1-3"/>
    <property type="match status" value="1"/>
</dbReference>
<gene>
    <name evidence="14" type="primary">rnhB</name>
    <name evidence="18" type="ORF">UX57_C0003G0027</name>
</gene>
<comment type="catalytic activity">
    <reaction evidence="1 14 15 16">
        <text>Endonucleolytic cleavage to 5'-phosphomonoester.</text>
        <dbReference type="EC" id="3.1.26.4"/>
    </reaction>
</comment>
<evidence type="ECO:0000256" key="8">
    <source>
        <dbReference type="ARBA" id="ARBA00022490"/>
    </source>
</evidence>
<evidence type="ECO:0000256" key="11">
    <source>
        <dbReference type="ARBA" id="ARBA00022759"/>
    </source>
</evidence>
<keyword evidence="11 14" id="KW-0255">Endonuclease</keyword>
<evidence type="ECO:0000256" key="14">
    <source>
        <dbReference type="HAMAP-Rule" id="MF_00052"/>
    </source>
</evidence>
<evidence type="ECO:0000313" key="19">
    <source>
        <dbReference type="Proteomes" id="UP000034795"/>
    </source>
</evidence>
<keyword evidence="9 14" id="KW-0540">Nuclease</keyword>
<dbReference type="Pfam" id="PF01351">
    <property type="entry name" value="RNase_HII"/>
    <property type="match status" value="1"/>
</dbReference>
<dbReference type="InterPro" id="IPR024567">
    <property type="entry name" value="RNase_HII/HIII_dom"/>
</dbReference>
<evidence type="ECO:0000256" key="2">
    <source>
        <dbReference type="ARBA" id="ARBA00001946"/>
    </source>
</evidence>
<dbReference type="STRING" id="1618994.UX57_C0003G0027"/>
<dbReference type="PROSITE" id="PS51975">
    <property type="entry name" value="RNASE_H_2"/>
    <property type="match status" value="1"/>
</dbReference>
<organism evidence="18 19">
    <name type="scientific">Candidatus Uhrbacteria bacterium GW2011_GWE2_46_68</name>
    <dbReference type="NCBI Taxonomy" id="1618994"/>
    <lineage>
        <taxon>Bacteria</taxon>
        <taxon>Candidatus Uhriibacteriota</taxon>
    </lineage>
</organism>
<evidence type="ECO:0000256" key="13">
    <source>
        <dbReference type="ARBA" id="ARBA00023211"/>
    </source>
</evidence>
<keyword evidence="12 14" id="KW-0378">Hydrolase</keyword>
<dbReference type="Proteomes" id="UP000034795">
    <property type="component" value="Unassembled WGS sequence"/>
</dbReference>
<keyword evidence="8 14" id="KW-0963">Cytoplasm</keyword>
<evidence type="ECO:0000256" key="10">
    <source>
        <dbReference type="ARBA" id="ARBA00022723"/>
    </source>
</evidence>
<evidence type="ECO:0000256" key="16">
    <source>
        <dbReference type="RuleBase" id="RU003515"/>
    </source>
</evidence>
<evidence type="ECO:0000256" key="4">
    <source>
        <dbReference type="ARBA" id="ARBA00004496"/>
    </source>
</evidence>
<dbReference type="GO" id="GO:0032299">
    <property type="term" value="C:ribonuclease H2 complex"/>
    <property type="evidence" value="ECO:0007669"/>
    <property type="project" value="TreeGrafter"/>
</dbReference>
<evidence type="ECO:0000256" key="5">
    <source>
        <dbReference type="ARBA" id="ARBA00007383"/>
    </source>
</evidence>
<evidence type="ECO:0000256" key="1">
    <source>
        <dbReference type="ARBA" id="ARBA00000077"/>
    </source>
</evidence>
<comment type="similarity">
    <text evidence="5 14 16">Belongs to the RNase HII family.</text>
</comment>
<evidence type="ECO:0000313" key="18">
    <source>
        <dbReference type="EMBL" id="KKU41527.1"/>
    </source>
</evidence>
<comment type="caution">
    <text evidence="18">The sequence shown here is derived from an EMBL/GenBank/DDBJ whole genome shotgun (WGS) entry which is preliminary data.</text>
</comment>
<dbReference type="GO" id="GO:0004523">
    <property type="term" value="F:RNA-DNA hybrid ribonuclease activity"/>
    <property type="evidence" value="ECO:0007669"/>
    <property type="project" value="UniProtKB-UniRule"/>
</dbReference>
<feature type="binding site" evidence="14 15">
    <location>
        <position position="25"/>
    </location>
    <ligand>
        <name>a divalent metal cation</name>
        <dbReference type="ChEBI" id="CHEBI:60240"/>
    </ligand>
</feature>
<dbReference type="EMBL" id="LCMS01000003">
    <property type="protein sequence ID" value="KKU41527.1"/>
    <property type="molecule type" value="Genomic_DNA"/>
</dbReference>
<dbReference type="Gene3D" id="3.30.420.10">
    <property type="entry name" value="Ribonuclease H-like superfamily/Ribonuclease H"/>
    <property type="match status" value="1"/>
</dbReference>
<name>A0A0G1Q9N0_9BACT</name>
<comment type="function">
    <text evidence="3 14 16">Endonuclease that specifically degrades the RNA of RNA-DNA hybrids.</text>
</comment>
<dbReference type="PANTHER" id="PTHR10954">
    <property type="entry name" value="RIBONUCLEASE H2 SUBUNIT A"/>
    <property type="match status" value="1"/>
</dbReference>
<dbReference type="GO" id="GO:0043137">
    <property type="term" value="P:DNA replication, removal of RNA primer"/>
    <property type="evidence" value="ECO:0007669"/>
    <property type="project" value="TreeGrafter"/>
</dbReference>
<dbReference type="InterPro" id="IPR001352">
    <property type="entry name" value="RNase_HII/HIII"/>
</dbReference>
<protein>
    <recommendedName>
        <fullName evidence="7 14">Ribonuclease HII</fullName>
        <shortName evidence="14">RNase HII</shortName>
        <ecNumber evidence="6 14">3.1.26.4</ecNumber>
    </recommendedName>
</protein>
<dbReference type="InterPro" id="IPR012337">
    <property type="entry name" value="RNaseH-like_sf"/>
</dbReference>
<comment type="subcellular location">
    <subcellularLocation>
        <location evidence="4 14">Cytoplasm</location>
    </subcellularLocation>
</comment>
<dbReference type="HAMAP" id="MF_00052_B">
    <property type="entry name" value="RNase_HII_B"/>
    <property type="match status" value="1"/>
</dbReference>
<feature type="binding site" evidence="14 15">
    <location>
        <position position="26"/>
    </location>
    <ligand>
        <name>a divalent metal cation</name>
        <dbReference type="ChEBI" id="CHEBI:60240"/>
    </ligand>
</feature>
<dbReference type="InterPro" id="IPR022898">
    <property type="entry name" value="RNase_HII"/>
</dbReference>
<comment type="cofactor">
    <cofactor evidence="14 15">
        <name>Mn(2+)</name>
        <dbReference type="ChEBI" id="CHEBI:29035"/>
    </cofactor>
    <cofactor evidence="14 15">
        <name>Mg(2+)</name>
        <dbReference type="ChEBI" id="CHEBI:18420"/>
    </cofactor>
    <text evidence="14 15">Manganese or magnesium. Binds 1 divalent metal ion per monomer in the absence of substrate. May bind a second metal ion after substrate binding.</text>
</comment>
<accession>A0A0G1Q9N0</accession>
<proteinExistence type="inferred from homology"/>
<evidence type="ECO:0000256" key="7">
    <source>
        <dbReference type="ARBA" id="ARBA00019179"/>
    </source>
</evidence>